<dbReference type="GO" id="GO:0032039">
    <property type="term" value="C:integrator complex"/>
    <property type="evidence" value="ECO:0007669"/>
    <property type="project" value="InterPro"/>
</dbReference>
<accession>A0A9P0HYR6</accession>
<dbReference type="PANTHER" id="PTHR21224:SF1">
    <property type="entry name" value="INTEGRATOR COMPLEX SUBUNIT 1"/>
    <property type="match status" value="1"/>
</dbReference>
<keyword evidence="3" id="KW-1185">Reference proteome</keyword>
<dbReference type="GO" id="GO:0034474">
    <property type="term" value="P:U2 snRNA 3'-end processing"/>
    <property type="evidence" value="ECO:0007669"/>
    <property type="project" value="InterPro"/>
</dbReference>
<dbReference type="PANTHER" id="PTHR21224">
    <property type="entry name" value="INTEGRATOR COMPLEX SUBUNIT 1"/>
    <property type="match status" value="1"/>
</dbReference>
<proteinExistence type="predicted"/>
<evidence type="ECO:0000313" key="3">
    <source>
        <dbReference type="Proteomes" id="UP001153321"/>
    </source>
</evidence>
<dbReference type="InterPro" id="IPR038902">
    <property type="entry name" value="INTS1"/>
</dbReference>
<dbReference type="InterPro" id="IPR053964">
    <property type="entry name" value="INT1_R3"/>
</dbReference>
<gene>
    <name evidence="2" type="ORF">SPLIT_LOCUS3315</name>
</gene>
<evidence type="ECO:0000259" key="1">
    <source>
        <dbReference type="Pfam" id="PF22927"/>
    </source>
</evidence>
<organism evidence="2 3">
    <name type="scientific">Spodoptera littoralis</name>
    <name type="common">Egyptian cotton leafworm</name>
    <dbReference type="NCBI Taxonomy" id="7109"/>
    <lineage>
        <taxon>Eukaryota</taxon>
        <taxon>Metazoa</taxon>
        <taxon>Ecdysozoa</taxon>
        <taxon>Arthropoda</taxon>
        <taxon>Hexapoda</taxon>
        <taxon>Insecta</taxon>
        <taxon>Pterygota</taxon>
        <taxon>Neoptera</taxon>
        <taxon>Endopterygota</taxon>
        <taxon>Lepidoptera</taxon>
        <taxon>Glossata</taxon>
        <taxon>Ditrysia</taxon>
        <taxon>Noctuoidea</taxon>
        <taxon>Noctuidae</taxon>
        <taxon>Amphipyrinae</taxon>
        <taxon>Spodoptera</taxon>
    </lineage>
</organism>
<feature type="domain" description="Integrator complex subunit 1 R3" evidence="1">
    <location>
        <begin position="148"/>
        <end position="288"/>
    </location>
</feature>
<reference evidence="2" key="1">
    <citation type="submission" date="2022-02" db="EMBL/GenBank/DDBJ databases">
        <authorList>
            <person name="King R."/>
        </authorList>
    </citation>
    <scope>NUCLEOTIDE SEQUENCE</scope>
</reference>
<protein>
    <recommendedName>
        <fullName evidence="1">Integrator complex subunit 1 R3 domain-containing protein</fullName>
    </recommendedName>
</protein>
<dbReference type="Proteomes" id="UP001153321">
    <property type="component" value="Chromosome 16"/>
</dbReference>
<dbReference type="Pfam" id="PF22927">
    <property type="entry name" value="INT1_R3"/>
    <property type="match status" value="1"/>
</dbReference>
<name>A0A9P0HYR6_SPOLI</name>
<dbReference type="AlphaFoldDB" id="A0A9P0HYR6"/>
<dbReference type="EMBL" id="LR824547">
    <property type="protein sequence ID" value="CAH1637957.1"/>
    <property type="molecule type" value="Genomic_DNA"/>
</dbReference>
<sequence>MFHSGWSPSAVLDFAETLVESPRVWQGRDKTTPKHYVPDDTLRLNYQQLGVMVRYVAEEVRAVEREGGAEAARRRADARLRLLLRAAPAPQQLLAVAAAAQLHDPLLLLLLYMKVPKILPLVLQSGPRSRPLSLLPVAGAAASSTSATDRVSHALLTAIAAPAAHSKDYNQKLWRMEAEVRGLWARVGGAGSRALGLAAALLRGAGPQLRYHTHVLAALEVLPDHELFAPTNTADLHSILECFLALARSQPGGAASPLLHRVSAILRRYLACRPQLAGALLHQHKDTIA</sequence>
<evidence type="ECO:0000313" key="2">
    <source>
        <dbReference type="EMBL" id="CAH1637957.1"/>
    </source>
</evidence>